<sequence length="131" mass="15498">MNPRKLLIRLVLFIFLIFLLNYLAMKFYWYSSIWYLDMPMHFLGGVWLGLAYIYVFLPTDDSLKSIFKIFFAVLFVGIGWEVFEILIDIFITGDSFIFLDTSSDIFFDFAGGAFAILYFIRNIMPIYQDKI</sequence>
<evidence type="ECO:0000313" key="3">
    <source>
        <dbReference type="Proteomes" id="UP000177112"/>
    </source>
</evidence>
<proteinExistence type="predicted"/>
<evidence type="ECO:0008006" key="4">
    <source>
        <dbReference type="Google" id="ProtNLM"/>
    </source>
</evidence>
<reference evidence="2 3" key="1">
    <citation type="journal article" date="2016" name="Nat. Commun.">
        <title>Thousands of microbial genomes shed light on interconnected biogeochemical processes in an aquifer system.</title>
        <authorList>
            <person name="Anantharaman K."/>
            <person name="Brown C.T."/>
            <person name="Hug L.A."/>
            <person name="Sharon I."/>
            <person name="Castelle C.J."/>
            <person name="Probst A.J."/>
            <person name="Thomas B.C."/>
            <person name="Singh A."/>
            <person name="Wilkins M.J."/>
            <person name="Karaoz U."/>
            <person name="Brodie E.L."/>
            <person name="Williams K.H."/>
            <person name="Hubbard S.S."/>
            <person name="Banfield J.F."/>
        </authorList>
    </citation>
    <scope>NUCLEOTIDE SEQUENCE [LARGE SCALE GENOMIC DNA]</scope>
</reference>
<gene>
    <name evidence="2" type="ORF">A3B84_02825</name>
</gene>
<protein>
    <recommendedName>
        <fullName evidence="4">VanZ-like domain-containing protein</fullName>
    </recommendedName>
</protein>
<feature type="transmembrane region" description="Helical" evidence="1">
    <location>
        <begin position="40"/>
        <end position="57"/>
    </location>
</feature>
<dbReference type="Pfam" id="PF09997">
    <property type="entry name" value="DUF2238"/>
    <property type="match status" value="1"/>
</dbReference>
<dbReference type="AlphaFoldDB" id="A0A1F6VN88"/>
<evidence type="ECO:0000313" key="2">
    <source>
        <dbReference type="EMBL" id="OGI71124.1"/>
    </source>
</evidence>
<comment type="caution">
    <text evidence="2">The sequence shown here is derived from an EMBL/GenBank/DDBJ whole genome shotgun (WGS) entry which is preliminary data.</text>
</comment>
<dbReference type="Proteomes" id="UP000177112">
    <property type="component" value="Unassembled WGS sequence"/>
</dbReference>
<dbReference type="EMBL" id="MFTY01000018">
    <property type="protein sequence ID" value="OGI71124.1"/>
    <property type="molecule type" value="Genomic_DNA"/>
</dbReference>
<organism evidence="2 3">
    <name type="scientific">Candidatus Nomurabacteria bacterium RIFCSPHIGHO2_02_FULL_35_13</name>
    <dbReference type="NCBI Taxonomy" id="1801748"/>
    <lineage>
        <taxon>Bacteria</taxon>
        <taxon>Candidatus Nomuraibacteriota</taxon>
    </lineage>
</organism>
<keyword evidence="1" id="KW-0812">Transmembrane</keyword>
<evidence type="ECO:0000256" key="1">
    <source>
        <dbReference type="SAM" id="Phobius"/>
    </source>
</evidence>
<dbReference type="InterPro" id="IPR014509">
    <property type="entry name" value="YjdF-like"/>
</dbReference>
<keyword evidence="1" id="KW-1133">Transmembrane helix</keyword>
<feature type="transmembrane region" description="Helical" evidence="1">
    <location>
        <begin position="7"/>
        <end position="28"/>
    </location>
</feature>
<feature type="transmembrane region" description="Helical" evidence="1">
    <location>
        <begin position="105"/>
        <end position="124"/>
    </location>
</feature>
<accession>A0A1F6VN88</accession>
<name>A0A1F6VN88_9BACT</name>
<keyword evidence="1" id="KW-0472">Membrane</keyword>
<feature type="transmembrane region" description="Helical" evidence="1">
    <location>
        <begin position="69"/>
        <end position="93"/>
    </location>
</feature>